<keyword evidence="2" id="KW-0238">DNA-binding</keyword>
<dbReference type="STRING" id="5601.A0A0D2GFE4"/>
<feature type="domain" description="Zn(2)-C6 fungal-type" evidence="6">
    <location>
        <begin position="38"/>
        <end position="68"/>
    </location>
</feature>
<dbReference type="PANTHER" id="PTHR47256:SF1">
    <property type="entry name" value="ZN(II)2CYS6 TRANSCRIPTION FACTOR (EUROFUNG)"/>
    <property type="match status" value="1"/>
</dbReference>
<dbReference type="Pfam" id="PF11905">
    <property type="entry name" value="DUF3425"/>
    <property type="match status" value="1"/>
</dbReference>
<dbReference type="PROSITE" id="PS00463">
    <property type="entry name" value="ZN2_CY6_FUNGAL_1"/>
    <property type="match status" value="1"/>
</dbReference>
<dbReference type="Proteomes" id="UP000054266">
    <property type="component" value="Unassembled WGS sequence"/>
</dbReference>
<evidence type="ECO:0000256" key="3">
    <source>
        <dbReference type="ARBA" id="ARBA00023163"/>
    </source>
</evidence>
<keyword evidence="8" id="KW-1185">Reference proteome</keyword>
<evidence type="ECO:0000256" key="1">
    <source>
        <dbReference type="ARBA" id="ARBA00023015"/>
    </source>
</evidence>
<feature type="compositionally biased region" description="Basic and acidic residues" evidence="5">
    <location>
        <begin position="129"/>
        <end position="140"/>
    </location>
</feature>
<evidence type="ECO:0000256" key="4">
    <source>
        <dbReference type="ARBA" id="ARBA00023242"/>
    </source>
</evidence>
<evidence type="ECO:0000256" key="5">
    <source>
        <dbReference type="SAM" id="MobiDB-lite"/>
    </source>
</evidence>
<dbReference type="InterPro" id="IPR001138">
    <property type="entry name" value="Zn2Cys6_DnaBD"/>
</dbReference>
<dbReference type="GO" id="GO:0008270">
    <property type="term" value="F:zinc ion binding"/>
    <property type="evidence" value="ECO:0007669"/>
    <property type="project" value="InterPro"/>
</dbReference>
<evidence type="ECO:0000256" key="2">
    <source>
        <dbReference type="ARBA" id="ARBA00023125"/>
    </source>
</evidence>
<feature type="compositionally biased region" description="Basic and acidic residues" evidence="5">
    <location>
        <begin position="175"/>
        <end position="185"/>
    </location>
</feature>
<dbReference type="AlphaFoldDB" id="A0A0D2GFE4"/>
<protein>
    <recommendedName>
        <fullName evidence="6">Zn(2)-C6 fungal-type domain-containing protein</fullName>
    </recommendedName>
</protein>
<dbReference type="PANTHER" id="PTHR47256">
    <property type="entry name" value="ZN(II)2CYS6 TRANSCRIPTION FACTOR (EUROFUNG)-RELATED"/>
    <property type="match status" value="1"/>
</dbReference>
<organism evidence="7 8">
    <name type="scientific">Phialophora macrospora</name>
    <dbReference type="NCBI Taxonomy" id="1851006"/>
    <lineage>
        <taxon>Eukaryota</taxon>
        <taxon>Fungi</taxon>
        <taxon>Dikarya</taxon>
        <taxon>Ascomycota</taxon>
        <taxon>Pezizomycotina</taxon>
        <taxon>Eurotiomycetes</taxon>
        <taxon>Chaetothyriomycetidae</taxon>
        <taxon>Chaetothyriales</taxon>
        <taxon>Herpotrichiellaceae</taxon>
        <taxon>Phialophora</taxon>
    </lineage>
</organism>
<dbReference type="GO" id="GO:0003677">
    <property type="term" value="F:DNA binding"/>
    <property type="evidence" value="ECO:0007669"/>
    <property type="project" value="UniProtKB-KW"/>
</dbReference>
<keyword evidence="3" id="KW-0804">Transcription</keyword>
<evidence type="ECO:0000313" key="8">
    <source>
        <dbReference type="Proteomes" id="UP000054266"/>
    </source>
</evidence>
<dbReference type="InterPro" id="IPR021833">
    <property type="entry name" value="DUF3425"/>
</dbReference>
<dbReference type="PROSITE" id="PS50048">
    <property type="entry name" value="ZN2_CY6_FUNGAL_2"/>
    <property type="match status" value="1"/>
</dbReference>
<dbReference type="SUPFAM" id="SSF57701">
    <property type="entry name" value="Zn2/Cys6 DNA-binding domain"/>
    <property type="match status" value="1"/>
</dbReference>
<evidence type="ECO:0000259" key="6">
    <source>
        <dbReference type="PROSITE" id="PS50048"/>
    </source>
</evidence>
<accession>A0A0D2GFE4</accession>
<evidence type="ECO:0000313" key="7">
    <source>
        <dbReference type="EMBL" id="KIW70914.1"/>
    </source>
</evidence>
<dbReference type="CDD" id="cd00067">
    <property type="entry name" value="GAL4"/>
    <property type="match status" value="1"/>
</dbReference>
<dbReference type="InterPro" id="IPR053187">
    <property type="entry name" value="Notoamide_regulator"/>
</dbReference>
<dbReference type="InterPro" id="IPR036864">
    <property type="entry name" value="Zn2-C6_fun-type_DNA-bd_sf"/>
</dbReference>
<name>A0A0D2GFE4_9EURO</name>
<keyword evidence="1" id="KW-0805">Transcription regulation</keyword>
<dbReference type="EMBL" id="KN846957">
    <property type="protein sequence ID" value="KIW70914.1"/>
    <property type="molecule type" value="Genomic_DNA"/>
</dbReference>
<dbReference type="SMART" id="SM00066">
    <property type="entry name" value="GAL4"/>
    <property type="match status" value="1"/>
</dbReference>
<feature type="region of interest" description="Disordered" evidence="5">
    <location>
        <begin position="129"/>
        <end position="185"/>
    </location>
</feature>
<proteinExistence type="predicted"/>
<reference evidence="7 8" key="1">
    <citation type="submission" date="2015-01" db="EMBL/GenBank/DDBJ databases">
        <title>The Genome Sequence of Capronia semiimmersa CBS27337.</title>
        <authorList>
            <consortium name="The Broad Institute Genomics Platform"/>
            <person name="Cuomo C."/>
            <person name="de Hoog S."/>
            <person name="Gorbushina A."/>
            <person name="Stielow B."/>
            <person name="Teixiera M."/>
            <person name="Abouelleil A."/>
            <person name="Chapman S.B."/>
            <person name="Priest M."/>
            <person name="Young S.K."/>
            <person name="Wortman J."/>
            <person name="Nusbaum C."/>
            <person name="Birren B."/>
        </authorList>
    </citation>
    <scope>NUCLEOTIDE SEQUENCE [LARGE SCALE GENOMIC DNA]</scope>
    <source>
        <strain evidence="7 8">CBS 27337</strain>
    </source>
</reference>
<dbReference type="HOGENOM" id="CLU_496954_0_0_1"/>
<dbReference type="Gene3D" id="4.10.240.10">
    <property type="entry name" value="Zn(2)-C6 fungal-type DNA-binding domain"/>
    <property type="match status" value="1"/>
</dbReference>
<dbReference type="GO" id="GO:0000981">
    <property type="term" value="F:DNA-binding transcription factor activity, RNA polymerase II-specific"/>
    <property type="evidence" value="ECO:0007669"/>
    <property type="project" value="InterPro"/>
</dbReference>
<keyword evidence="4" id="KW-0539">Nucleus</keyword>
<sequence length="566" mass="63735">MDRKHLQPLLPNSKSIRPNNPPPPDKLGRNKITRVGTACKSCKRRRSKCSGLPAPCKLCLQSGLECTFDPSLDGRRACHREYREAFMLQNRILTSLVQVIRFGSPSHREAVIECIRQDHSSGDIIDTIHESLQRPEEVRKGRGRRFAFPSESYQQELASRPDASDKDGGAGSPYMRRDNTDQDPPDRVIVVAECPQGNQDEVPTAQPADRIFCPTCSRRLLVQIDATTPPESVQDYQAATQVNDSCLQETSFRPAGRGPPAVTLGSLSRESDASDIQSHRHGWHFSLRPELQAPRQTEAALSVQTEREKANEQDKANLAVTQQLSQGTVSADIAPGLEMDGPGPSYDHMSRLYRFQTLIAQEETPLSRVIVGYRDGARSLISNGADLAGILGSDAIDVELFFRDRGPEDQFTVCNWACEVWRSFDDWDVFVRLAHILAYTVVMRWMLDSTAMSYAAIPDILKPRPIQYLVTHHIALDFLPLPPLRQALIKNLRDWMTALPSAKLKVNWTRGMDEAVVWDGQHQRRRLSQDFVKHVTNYQNWSIEESILTAFPEVKGLIRIDRVPNS</sequence>
<feature type="region of interest" description="Disordered" evidence="5">
    <location>
        <begin position="1"/>
        <end position="30"/>
    </location>
</feature>
<dbReference type="Pfam" id="PF00172">
    <property type="entry name" value="Zn_clus"/>
    <property type="match status" value="1"/>
</dbReference>
<gene>
    <name evidence="7" type="ORF">PV04_03144</name>
</gene>